<dbReference type="PANTHER" id="PTHR41339">
    <property type="entry name" value="LIPL48"/>
    <property type="match status" value="1"/>
</dbReference>
<protein>
    <submittedName>
        <fullName evidence="2">T9SS C-terminal target domain-containing protein</fullName>
    </submittedName>
</protein>
<organism evidence="2 3">
    <name type="scientific">Salmonirosea aquatica</name>
    <dbReference type="NCBI Taxonomy" id="2654236"/>
    <lineage>
        <taxon>Bacteria</taxon>
        <taxon>Pseudomonadati</taxon>
        <taxon>Bacteroidota</taxon>
        <taxon>Cytophagia</taxon>
        <taxon>Cytophagales</taxon>
        <taxon>Spirosomataceae</taxon>
        <taxon>Salmonirosea</taxon>
    </lineage>
</organism>
<dbReference type="AlphaFoldDB" id="A0A7C9BHN1"/>
<reference evidence="2 3" key="1">
    <citation type="submission" date="2019-10" db="EMBL/GenBank/DDBJ databases">
        <title>Draft Genome Sequence of Cytophagaceae sp. SJW1-29.</title>
        <authorList>
            <person name="Choi A."/>
        </authorList>
    </citation>
    <scope>NUCLEOTIDE SEQUENCE [LARGE SCALE GENOMIC DNA]</scope>
    <source>
        <strain evidence="2 3">SJW1-29</strain>
    </source>
</reference>
<feature type="signal peptide" evidence="1">
    <location>
        <begin position="1"/>
        <end position="22"/>
    </location>
</feature>
<accession>A0A7C9BHN1</accession>
<dbReference type="EMBL" id="WHLY01000002">
    <property type="protein sequence ID" value="MPR34374.1"/>
    <property type="molecule type" value="Genomic_DNA"/>
</dbReference>
<dbReference type="Proteomes" id="UP000479293">
    <property type="component" value="Unassembled WGS sequence"/>
</dbReference>
<keyword evidence="1" id="KW-0732">Signal</keyword>
<sequence length="441" mass="46547">MKKVTNLIKVFIFGALVAGFTACNDKGTDPDPDPTPTGPSTISGSITTNTTWTAGNQYILSGFVYVEDGATLTIEPGTIIKGEKSSKGSLIVKRGGKIIANGTVDKPIVFTSNQAKGQRAAGDWGGLVLLGKAPVNKADARIEGENISEFGGTDPADNSGSLKYVRIEFAGIAFETDKEINGLTFGGVGSGTTVDYVQVSYSGDDSYEWFGGTVNAKHLIAYRGLDDDFDTDNGYSGMVQYGLIIRDPAVADQAGDSNAFESDNDATGTEAMPKTAAKFANVTATIAPGTLDSKYNTALRLRRSSELKVYNSVFSAPYKIGVLLQNASVDNYKSGKLVLQGIALQGATKMFDGVDETLFNTAANKNKVYTSVADLMLDSNFNSISVRPVGIPKAGSPLLTGGVTLPSGFEAAPYIGAFNTTDWTATWANFDPQNTDYDTAK</sequence>
<evidence type="ECO:0000256" key="1">
    <source>
        <dbReference type="SAM" id="SignalP"/>
    </source>
</evidence>
<dbReference type="RefSeq" id="WP_152760537.1">
    <property type="nucleotide sequence ID" value="NZ_WHLY01000002.1"/>
</dbReference>
<evidence type="ECO:0000313" key="3">
    <source>
        <dbReference type="Proteomes" id="UP000479293"/>
    </source>
</evidence>
<dbReference type="PANTHER" id="PTHR41339:SF1">
    <property type="entry name" value="SECRETED PROTEIN"/>
    <property type="match status" value="1"/>
</dbReference>
<comment type="caution">
    <text evidence="2">The sequence shown here is derived from an EMBL/GenBank/DDBJ whole genome shotgun (WGS) entry which is preliminary data.</text>
</comment>
<dbReference type="PROSITE" id="PS51257">
    <property type="entry name" value="PROKAR_LIPOPROTEIN"/>
    <property type="match status" value="1"/>
</dbReference>
<keyword evidence="3" id="KW-1185">Reference proteome</keyword>
<evidence type="ECO:0000313" key="2">
    <source>
        <dbReference type="EMBL" id="MPR34374.1"/>
    </source>
</evidence>
<proteinExistence type="predicted"/>
<feature type="chain" id="PRO_5028885383" evidence="1">
    <location>
        <begin position="23"/>
        <end position="441"/>
    </location>
</feature>
<name>A0A7C9BHN1_9BACT</name>
<gene>
    <name evidence="2" type="ORF">GBK04_13655</name>
</gene>